<reference evidence="6 7" key="1">
    <citation type="submission" date="2018-10" db="EMBL/GenBank/DDBJ databases">
        <title>Marmoricola sp. 4Q3S-7 whole genome shotgun sequence.</title>
        <authorList>
            <person name="Li F."/>
        </authorList>
    </citation>
    <scope>NUCLEOTIDE SEQUENCE [LARGE SCALE GENOMIC DNA]</scope>
    <source>
        <strain evidence="6 7">4Q3S-7</strain>
    </source>
</reference>
<dbReference type="Proteomes" id="UP000281708">
    <property type="component" value="Unassembled WGS sequence"/>
</dbReference>
<keyword evidence="3" id="KW-0408">Iron</keyword>
<organism evidence="6 7">
    <name type="scientific">Nocardioides mangrovicus</name>
    <dbReference type="NCBI Taxonomy" id="2478913"/>
    <lineage>
        <taxon>Bacteria</taxon>
        <taxon>Bacillati</taxon>
        <taxon>Actinomycetota</taxon>
        <taxon>Actinomycetes</taxon>
        <taxon>Propionibacteriales</taxon>
        <taxon>Nocardioidaceae</taxon>
        <taxon>Nocardioides</taxon>
    </lineage>
</organism>
<keyword evidence="2" id="KW-0479">Metal-binding</keyword>
<dbReference type="RefSeq" id="WP_121806150.1">
    <property type="nucleotide sequence ID" value="NZ_RDBE01000007.1"/>
</dbReference>
<evidence type="ECO:0000256" key="2">
    <source>
        <dbReference type="ARBA" id="ARBA00022723"/>
    </source>
</evidence>
<evidence type="ECO:0000259" key="5">
    <source>
        <dbReference type="SMART" id="SM00704"/>
    </source>
</evidence>
<dbReference type="InterPro" id="IPR018967">
    <property type="entry name" value="FeS-contain_CDGSH-typ"/>
</dbReference>
<keyword evidence="7" id="KW-1185">Reference proteome</keyword>
<dbReference type="GO" id="GO:0005737">
    <property type="term" value="C:cytoplasm"/>
    <property type="evidence" value="ECO:0007669"/>
    <property type="project" value="UniProtKB-ARBA"/>
</dbReference>
<evidence type="ECO:0000256" key="4">
    <source>
        <dbReference type="ARBA" id="ARBA00023014"/>
    </source>
</evidence>
<evidence type="ECO:0000313" key="7">
    <source>
        <dbReference type="Proteomes" id="UP000281708"/>
    </source>
</evidence>
<accession>A0A3L8P0S8</accession>
<dbReference type="Pfam" id="PF09360">
    <property type="entry name" value="zf-CDGSH"/>
    <property type="match status" value="1"/>
</dbReference>
<dbReference type="GO" id="GO:0046872">
    <property type="term" value="F:metal ion binding"/>
    <property type="evidence" value="ECO:0007669"/>
    <property type="project" value="UniProtKB-KW"/>
</dbReference>
<sequence>MSAPDVSGDRVEVRACPRGPWLVRGATVVRDAAGVEHVPTRPVVAVCRCRKTSRGPWCDGTHKSIPGY</sequence>
<keyword evidence="4" id="KW-0411">Iron-sulfur</keyword>
<dbReference type="EMBL" id="RDBE01000007">
    <property type="protein sequence ID" value="RLV49046.1"/>
    <property type="molecule type" value="Genomic_DNA"/>
</dbReference>
<dbReference type="SMART" id="SM00704">
    <property type="entry name" value="ZnF_CDGSH"/>
    <property type="match status" value="1"/>
</dbReference>
<dbReference type="InterPro" id="IPR042216">
    <property type="entry name" value="MitoNEET_CISD"/>
</dbReference>
<dbReference type="OrthoDB" id="9800162at2"/>
<gene>
    <name evidence="6" type="ORF">D9V37_10740</name>
</gene>
<dbReference type="GO" id="GO:0051537">
    <property type="term" value="F:2 iron, 2 sulfur cluster binding"/>
    <property type="evidence" value="ECO:0007669"/>
    <property type="project" value="UniProtKB-KW"/>
</dbReference>
<name>A0A3L8P0S8_9ACTN</name>
<comment type="caution">
    <text evidence="6">The sequence shown here is derived from an EMBL/GenBank/DDBJ whole genome shotgun (WGS) entry which is preliminary data.</text>
</comment>
<dbReference type="AlphaFoldDB" id="A0A3L8P0S8"/>
<evidence type="ECO:0000313" key="6">
    <source>
        <dbReference type="EMBL" id="RLV49046.1"/>
    </source>
</evidence>
<dbReference type="Gene3D" id="3.40.5.90">
    <property type="entry name" value="CDGSH iron-sulfur domain, mitoNEET-type"/>
    <property type="match status" value="1"/>
</dbReference>
<evidence type="ECO:0000256" key="1">
    <source>
        <dbReference type="ARBA" id="ARBA00022714"/>
    </source>
</evidence>
<protein>
    <submittedName>
        <fullName evidence="6">CDGSH iron-sulfur domain-containing protein</fullName>
    </submittedName>
</protein>
<proteinExistence type="predicted"/>
<feature type="domain" description="Iron-binding zinc finger CDGSH type" evidence="5">
    <location>
        <begin position="31"/>
        <end position="68"/>
    </location>
</feature>
<evidence type="ECO:0000256" key="3">
    <source>
        <dbReference type="ARBA" id="ARBA00023004"/>
    </source>
</evidence>
<keyword evidence="1" id="KW-0001">2Fe-2S</keyword>